<evidence type="ECO:0000256" key="9">
    <source>
        <dbReference type="SAM" id="MobiDB-lite"/>
    </source>
</evidence>
<dbReference type="GO" id="GO:0008270">
    <property type="term" value="F:zinc ion binding"/>
    <property type="evidence" value="ECO:0007669"/>
    <property type="project" value="InterPro"/>
</dbReference>
<dbReference type="PANTHER" id="PTHR31668:SF18">
    <property type="entry name" value="MALTOSE FERMENTATION REGULATORY PROTEIN MAL13-RELATED"/>
    <property type="match status" value="1"/>
</dbReference>
<reference evidence="11" key="1">
    <citation type="submission" date="2020-03" db="EMBL/GenBank/DDBJ databases">
        <title>FDA dAtabase for Regulatory Grade micrObial Sequences (FDA-ARGOS): Supporting development and validation of Infectious Disease Dx tests.</title>
        <authorList>
            <person name="Campos J."/>
            <person name="Goldberg B."/>
            <person name="Tallon L."/>
            <person name="Sadzewicz L."/>
            <person name="Vavikolanu K."/>
            <person name="Mehta A."/>
            <person name="Aluvathingal J."/>
            <person name="Nadendla S."/>
            <person name="Nandy P."/>
            <person name="Geyer C."/>
            <person name="Yan Y."/>
            <person name="Sichtig H."/>
        </authorList>
    </citation>
    <scope>NUCLEOTIDE SEQUENCE [LARGE SCALE GENOMIC DNA]</scope>
    <source>
        <strain evidence="11">FDAARGOS_652</strain>
    </source>
</reference>
<dbReference type="AlphaFoldDB" id="A0A8X7NGE6"/>
<evidence type="ECO:0000313" key="11">
    <source>
        <dbReference type="EMBL" id="KAF6042696.1"/>
    </source>
</evidence>
<dbReference type="PROSITE" id="PS50048">
    <property type="entry name" value="ZN2_CY6_FUNGAL_2"/>
    <property type="match status" value="1"/>
</dbReference>
<evidence type="ECO:0000259" key="10">
    <source>
        <dbReference type="PROSITE" id="PS50048"/>
    </source>
</evidence>
<dbReference type="EMBL" id="JABWAB010000014">
    <property type="protein sequence ID" value="KAF6042696.1"/>
    <property type="molecule type" value="Genomic_DNA"/>
</dbReference>
<evidence type="ECO:0000256" key="3">
    <source>
        <dbReference type="ARBA" id="ARBA00022723"/>
    </source>
</evidence>
<keyword evidence="3" id="KW-0479">Metal-binding</keyword>
<dbReference type="GO" id="GO:0006351">
    <property type="term" value="P:DNA-templated transcription"/>
    <property type="evidence" value="ECO:0007669"/>
    <property type="project" value="InterPro"/>
</dbReference>
<name>A0A8X7NGE6_CANPA</name>
<dbReference type="GO" id="GO:0003677">
    <property type="term" value="F:DNA binding"/>
    <property type="evidence" value="ECO:0007669"/>
    <property type="project" value="UniProtKB-KW"/>
</dbReference>
<keyword evidence="7" id="KW-0804">Transcription</keyword>
<sequence>MNSNYNYTETVAYHSVSEDSPARTASDHNPNSVSSFESQLGFSPDGYINSINDEIYAAQLNPILGETRVNNFDVGSSNGVMESAMSPSKQTVDAVEMAGSSHEVENAVAQSVRKSKRACDSCSIRKVKCDLKVPCSRCVTHGLECTNIRVKKKCGPKKIHDKTRDAIKKLAITSALESNSFVPIIGMDKLLSCLNVYQVWYYGIWPVISVAELISRAVEPPAYALSCAVCATIASQVRFMTNQKLVPKSILDIDFASEAIRVKKTEPTLESILTSFFLHIALANAGAGPTALCYLREAITLAQILGLDRVDTYSRSPAETHRMRKIYYLLVVTERFVCLEQSLPVILEPTVPFPSLDDEEYSILIGGFRELVKIFAIPNKSIFDQFRAIKNDAHSLRLISTVQNQLQQITILDAAPDIQKANILLSKYWMMTLTWDVAIANNMINNSEFCLTNEFPIAIAKEFCERTVGLPLVSYEFNGPGVCLKLEVIAKALMKAVNITRDSRGYEYVRRIFELLTLLRNEVRLAMDQFHMLEATLTEMEAMLRFKGAKVGYITNIDTFDGVIGSNVYEN</sequence>
<dbReference type="SUPFAM" id="SSF57701">
    <property type="entry name" value="Zn2/Cys6 DNA-binding domain"/>
    <property type="match status" value="1"/>
</dbReference>
<dbReference type="Proteomes" id="UP000590412">
    <property type="component" value="Unassembled WGS sequence"/>
</dbReference>
<evidence type="ECO:0000256" key="2">
    <source>
        <dbReference type="ARBA" id="ARBA00009382"/>
    </source>
</evidence>
<evidence type="ECO:0000313" key="12">
    <source>
        <dbReference type="Proteomes" id="UP000590412"/>
    </source>
</evidence>
<protein>
    <submittedName>
        <fullName evidence="11">Fungal Zn(2)-Cys(6) binuclear cluster domain family protein</fullName>
    </submittedName>
</protein>
<keyword evidence="5" id="KW-0805">Transcription regulation</keyword>
<dbReference type="InterPro" id="IPR001138">
    <property type="entry name" value="Zn2Cys6_DnaBD"/>
</dbReference>
<evidence type="ECO:0000256" key="6">
    <source>
        <dbReference type="ARBA" id="ARBA00023125"/>
    </source>
</evidence>
<evidence type="ECO:0000256" key="8">
    <source>
        <dbReference type="ARBA" id="ARBA00023242"/>
    </source>
</evidence>
<dbReference type="InterPro" id="IPR007219">
    <property type="entry name" value="XnlR_reg_dom"/>
</dbReference>
<accession>A0A8X7NGE6</accession>
<keyword evidence="6" id="KW-0238">DNA-binding</keyword>
<dbReference type="Pfam" id="PF00172">
    <property type="entry name" value="Zn_clus"/>
    <property type="match status" value="1"/>
</dbReference>
<keyword evidence="8" id="KW-0539">Nucleus</keyword>
<feature type="region of interest" description="Disordered" evidence="9">
    <location>
        <begin position="16"/>
        <end position="37"/>
    </location>
</feature>
<dbReference type="PANTHER" id="PTHR31668">
    <property type="entry name" value="GLUCOSE TRANSPORT TRANSCRIPTION REGULATOR RGT1-RELATED-RELATED"/>
    <property type="match status" value="1"/>
</dbReference>
<dbReference type="Gene3D" id="4.10.240.10">
    <property type="entry name" value="Zn(2)-C6 fungal-type DNA-binding domain"/>
    <property type="match status" value="1"/>
</dbReference>
<dbReference type="SMART" id="SM00906">
    <property type="entry name" value="Fungal_trans"/>
    <property type="match status" value="1"/>
</dbReference>
<comment type="caution">
    <text evidence="11">The sequence shown here is derived from an EMBL/GenBank/DDBJ whole genome shotgun (WGS) entry which is preliminary data.</text>
</comment>
<dbReference type="GO" id="GO:0005634">
    <property type="term" value="C:nucleus"/>
    <property type="evidence" value="ECO:0007669"/>
    <property type="project" value="UniProtKB-SubCell"/>
</dbReference>
<evidence type="ECO:0000256" key="7">
    <source>
        <dbReference type="ARBA" id="ARBA00023163"/>
    </source>
</evidence>
<gene>
    <name evidence="11" type="ORF">FOB60_005895</name>
</gene>
<dbReference type="GO" id="GO:0000981">
    <property type="term" value="F:DNA-binding transcription factor activity, RNA polymerase II-specific"/>
    <property type="evidence" value="ECO:0007669"/>
    <property type="project" value="InterPro"/>
</dbReference>
<dbReference type="InterPro" id="IPR050797">
    <property type="entry name" value="Carb_Metab_Trans_Reg"/>
</dbReference>
<evidence type="ECO:0000256" key="1">
    <source>
        <dbReference type="ARBA" id="ARBA00004123"/>
    </source>
</evidence>
<comment type="similarity">
    <text evidence="2">Belongs to the MAL13 family.</text>
</comment>
<feature type="domain" description="Zn(2)-C6 fungal-type" evidence="10">
    <location>
        <begin position="118"/>
        <end position="147"/>
    </location>
</feature>
<organism evidence="11 12">
    <name type="scientific">Candida parapsilosis</name>
    <name type="common">Yeast</name>
    <dbReference type="NCBI Taxonomy" id="5480"/>
    <lineage>
        <taxon>Eukaryota</taxon>
        <taxon>Fungi</taxon>
        <taxon>Dikarya</taxon>
        <taxon>Ascomycota</taxon>
        <taxon>Saccharomycotina</taxon>
        <taxon>Pichiomycetes</taxon>
        <taxon>Debaryomycetaceae</taxon>
        <taxon>Candida/Lodderomyces clade</taxon>
        <taxon>Candida</taxon>
    </lineage>
</organism>
<dbReference type="SMART" id="SM00066">
    <property type="entry name" value="GAL4"/>
    <property type="match status" value="1"/>
</dbReference>
<dbReference type="InterPro" id="IPR036864">
    <property type="entry name" value="Zn2-C6_fun-type_DNA-bd_sf"/>
</dbReference>
<dbReference type="CDD" id="cd00067">
    <property type="entry name" value="GAL4"/>
    <property type="match status" value="1"/>
</dbReference>
<dbReference type="CDD" id="cd12148">
    <property type="entry name" value="fungal_TF_MHR"/>
    <property type="match status" value="1"/>
</dbReference>
<proteinExistence type="inferred from homology"/>
<evidence type="ECO:0000256" key="4">
    <source>
        <dbReference type="ARBA" id="ARBA00022833"/>
    </source>
</evidence>
<feature type="compositionally biased region" description="Polar residues" evidence="9">
    <location>
        <begin position="27"/>
        <end position="37"/>
    </location>
</feature>
<dbReference type="PROSITE" id="PS00463">
    <property type="entry name" value="ZN2_CY6_FUNGAL_1"/>
    <property type="match status" value="1"/>
</dbReference>
<evidence type="ECO:0000256" key="5">
    <source>
        <dbReference type="ARBA" id="ARBA00023015"/>
    </source>
</evidence>
<keyword evidence="4" id="KW-0862">Zinc</keyword>
<comment type="subcellular location">
    <subcellularLocation>
        <location evidence="1">Nucleus</location>
    </subcellularLocation>
</comment>